<dbReference type="PROSITE" id="PS50929">
    <property type="entry name" value="ABC_TM1F"/>
    <property type="match status" value="1"/>
</dbReference>
<comment type="caution">
    <text evidence="11">The sequence shown here is derived from an EMBL/GenBank/DDBJ whole genome shotgun (WGS) entry which is preliminary data.</text>
</comment>
<evidence type="ECO:0000259" key="10">
    <source>
        <dbReference type="PROSITE" id="PS50929"/>
    </source>
</evidence>
<dbReference type="PANTHER" id="PTHR43394">
    <property type="entry name" value="ATP-DEPENDENT PERMEASE MDL1, MITOCHONDRIAL"/>
    <property type="match status" value="1"/>
</dbReference>
<comment type="subcellular location">
    <subcellularLocation>
        <location evidence="1">Cell membrane</location>
        <topology evidence="1">Multi-pass membrane protein</topology>
    </subcellularLocation>
</comment>
<evidence type="ECO:0000256" key="1">
    <source>
        <dbReference type="ARBA" id="ARBA00004651"/>
    </source>
</evidence>
<gene>
    <name evidence="11" type="ORF">GU920_06785</name>
</gene>
<dbReference type="InterPro" id="IPR027417">
    <property type="entry name" value="P-loop_NTPase"/>
</dbReference>
<dbReference type="Gene3D" id="1.20.1560.10">
    <property type="entry name" value="ABC transporter type 1, transmembrane domain"/>
    <property type="match status" value="1"/>
</dbReference>
<sequence length="719" mass="78014">MHPARAAQPPAAPFAPVQPAPAPAPLRARAELAAMLSSRLGGRLLTSDVVDLLTTTGAPDRPGLDHLSAAFRRAGYSVALDHDPALGALPALAEMATGQIVLILSRNSDSLSIYDPTTDDRSADVPLSEFAAHHSGWVLRVRLPFAEVEARHAEPEAAPHWFWSEFRHHRRPMIEVAAASLTANILATAIALYALQIYDRVIPNQSEPTLWVLTLGALLAILFDGALRIARAALMDNTGRKIELAVQDRLMQRLLGMRAAPGERQPSQVFAAMRDFGSVREFFTASTIGTLADLPFLIIFLALVAMIGGNLVWVLILGGIVMVAPGFLLQSRMVALTNSTQGANTKAAKLLYEAVFEHETLTTQRGQDRVRRLWGELVALSALRASDQRHLTTLLGSWAQSVQQATYIAVILIGTYMVFAGNFTVGTIIAVSMLTARTLAPLTQLSATLARWSQVKAALTGLEAIAASQQAEDPARRYLRRETISGQFDLREVTFRYSPDAAPTVDVPALAIPAGQHAAILGANGSGKSTLLKLLAGLYEPGAGRIMLDGVDLSQIHPRDLRRHIGYLGQEVRLFSGTLRDNLTMSDLERDDDRLLAALDFAGLGQFVRGHPRGLDLEIREMGEGLSVGQRQSLGWARLWLQNPRIVLLDEPTAALDQTLEATLVSRLSHWLHGRTAIIATHRVPILQLTTRTLILQNGRLAVDGPRNAVLAHLAKAAR</sequence>
<dbReference type="Gene3D" id="3.40.50.300">
    <property type="entry name" value="P-loop containing nucleotide triphosphate hydrolases"/>
    <property type="match status" value="1"/>
</dbReference>
<keyword evidence="2 8" id="KW-0812">Transmembrane</keyword>
<keyword evidence="6 8" id="KW-0472">Membrane</keyword>
<evidence type="ECO:0000256" key="3">
    <source>
        <dbReference type="ARBA" id="ARBA00022741"/>
    </source>
</evidence>
<feature type="transmembrane region" description="Helical" evidence="8">
    <location>
        <begin position="176"/>
        <end position="198"/>
    </location>
</feature>
<evidence type="ECO:0000259" key="9">
    <source>
        <dbReference type="PROSITE" id="PS50893"/>
    </source>
</evidence>
<dbReference type="SUPFAM" id="SSF52540">
    <property type="entry name" value="P-loop containing nucleoside triphosphate hydrolases"/>
    <property type="match status" value="1"/>
</dbReference>
<evidence type="ECO:0000256" key="5">
    <source>
        <dbReference type="ARBA" id="ARBA00022989"/>
    </source>
</evidence>
<organism evidence="11 12">
    <name type="scientific">Paragemmobacter ruber</name>
    <dbReference type="NCBI Taxonomy" id="1985673"/>
    <lineage>
        <taxon>Bacteria</taxon>
        <taxon>Pseudomonadati</taxon>
        <taxon>Pseudomonadota</taxon>
        <taxon>Alphaproteobacteria</taxon>
        <taxon>Rhodobacterales</taxon>
        <taxon>Paracoccaceae</taxon>
        <taxon>Paragemmobacter</taxon>
    </lineage>
</organism>
<feature type="transmembrane region" description="Helical" evidence="8">
    <location>
        <begin position="407"/>
        <end position="434"/>
    </location>
</feature>
<dbReference type="GO" id="GO:0005524">
    <property type="term" value="F:ATP binding"/>
    <property type="evidence" value="ECO:0007669"/>
    <property type="project" value="UniProtKB-KW"/>
</dbReference>
<dbReference type="EMBL" id="JAAATW010000001">
    <property type="protein sequence ID" value="NBE07234.1"/>
    <property type="molecule type" value="Genomic_DNA"/>
</dbReference>
<feature type="transmembrane region" description="Helical" evidence="8">
    <location>
        <begin position="210"/>
        <end position="230"/>
    </location>
</feature>
<evidence type="ECO:0000313" key="12">
    <source>
        <dbReference type="Proteomes" id="UP001517376"/>
    </source>
</evidence>
<evidence type="ECO:0000256" key="2">
    <source>
        <dbReference type="ARBA" id="ARBA00022692"/>
    </source>
</evidence>
<feature type="transmembrane region" description="Helical" evidence="8">
    <location>
        <begin position="311"/>
        <end position="329"/>
    </location>
</feature>
<evidence type="ECO:0000256" key="4">
    <source>
        <dbReference type="ARBA" id="ARBA00022840"/>
    </source>
</evidence>
<keyword evidence="4 11" id="KW-0067">ATP-binding</keyword>
<dbReference type="InterPro" id="IPR003593">
    <property type="entry name" value="AAA+_ATPase"/>
</dbReference>
<dbReference type="SUPFAM" id="SSF90123">
    <property type="entry name" value="ABC transporter transmembrane region"/>
    <property type="match status" value="1"/>
</dbReference>
<name>A0ABW9Y5V7_9RHOB</name>
<feature type="compositionally biased region" description="Pro residues" evidence="7">
    <location>
        <begin position="10"/>
        <end position="21"/>
    </location>
</feature>
<evidence type="ECO:0000256" key="8">
    <source>
        <dbReference type="SAM" id="Phobius"/>
    </source>
</evidence>
<keyword evidence="12" id="KW-1185">Reference proteome</keyword>
<dbReference type="Proteomes" id="UP001517376">
    <property type="component" value="Unassembled WGS sequence"/>
</dbReference>
<accession>A0ABW9Y5V7</accession>
<dbReference type="SMART" id="SM00382">
    <property type="entry name" value="AAA"/>
    <property type="match status" value="1"/>
</dbReference>
<feature type="domain" description="ABC transmembrane type-1" evidence="10">
    <location>
        <begin position="176"/>
        <end position="454"/>
    </location>
</feature>
<feature type="region of interest" description="Disordered" evidence="7">
    <location>
        <begin position="1"/>
        <end position="21"/>
    </location>
</feature>
<dbReference type="InterPro" id="IPR036640">
    <property type="entry name" value="ABC1_TM_sf"/>
</dbReference>
<dbReference type="InterPro" id="IPR011527">
    <property type="entry name" value="ABC1_TM_dom"/>
</dbReference>
<protein>
    <submittedName>
        <fullName evidence="11">ATP-binding cassette domain-containing protein</fullName>
    </submittedName>
</protein>
<proteinExistence type="predicted"/>
<feature type="transmembrane region" description="Helical" evidence="8">
    <location>
        <begin position="282"/>
        <end position="305"/>
    </location>
</feature>
<dbReference type="InterPro" id="IPR003439">
    <property type="entry name" value="ABC_transporter-like_ATP-bd"/>
</dbReference>
<dbReference type="Pfam" id="PF00664">
    <property type="entry name" value="ABC_membrane"/>
    <property type="match status" value="1"/>
</dbReference>
<evidence type="ECO:0000256" key="7">
    <source>
        <dbReference type="SAM" id="MobiDB-lite"/>
    </source>
</evidence>
<reference evidence="12" key="1">
    <citation type="submission" date="2020-01" db="EMBL/GenBank/DDBJ databases">
        <title>Sphingomonas sp. strain CSW-10.</title>
        <authorList>
            <person name="Chen W.-M."/>
        </authorList>
    </citation>
    <scope>NUCLEOTIDE SEQUENCE [LARGE SCALE GENOMIC DNA]</scope>
    <source>
        <strain evidence="12">CCP-1</strain>
    </source>
</reference>
<feature type="domain" description="ABC transporter" evidence="9">
    <location>
        <begin position="488"/>
        <end position="718"/>
    </location>
</feature>
<keyword evidence="3" id="KW-0547">Nucleotide-binding</keyword>
<evidence type="ECO:0000313" key="11">
    <source>
        <dbReference type="EMBL" id="NBE07234.1"/>
    </source>
</evidence>
<dbReference type="Pfam" id="PF00005">
    <property type="entry name" value="ABC_tran"/>
    <property type="match status" value="1"/>
</dbReference>
<dbReference type="RefSeq" id="WP_161766564.1">
    <property type="nucleotide sequence ID" value="NZ_JAAATW010000001.1"/>
</dbReference>
<dbReference type="InterPro" id="IPR039421">
    <property type="entry name" value="Type_1_exporter"/>
</dbReference>
<dbReference type="PROSITE" id="PS50893">
    <property type="entry name" value="ABC_TRANSPORTER_2"/>
    <property type="match status" value="1"/>
</dbReference>
<dbReference type="PANTHER" id="PTHR43394:SF1">
    <property type="entry name" value="ATP-BINDING CASSETTE SUB-FAMILY B MEMBER 10, MITOCHONDRIAL"/>
    <property type="match status" value="1"/>
</dbReference>
<evidence type="ECO:0000256" key="6">
    <source>
        <dbReference type="ARBA" id="ARBA00023136"/>
    </source>
</evidence>
<keyword evidence="5 8" id="KW-1133">Transmembrane helix</keyword>